<evidence type="ECO:0000256" key="1">
    <source>
        <dbReference type="SAM" id="MobiDB-lite"/>
    </source>
</evidence>
<gene>
    <name evidence="2" type="ORF">GCM10011591_33450</name>
</gene>
<comment type="caution">
    <text evidence="2">The sequence shown here is derived from an EMBL/GenBank/DDBJ whole genome shotgun (WGS) entry which is preliminary data.</text>
</comment>
<sequence length="129" mass="14269">MHHTKRDTGRLRDIARGHTRDTLFFGKANRGLDQMGSPIFDAQSGGHLSELIAHNAKGQFACPAITSATELKTDLRAFIAPSRRTSLQREDANAERTDKQPHQTDRSGISPCGHEPNSGNRDRPKDEPN</sequence>
<dbReference type="Proteomes" id="UP000612956">
    <property type="component" value="Unassembled WGS sequence"/>
</dbReference>
<accession>A0A917VBC0</accession>
<dbReference type="AlphaFoldDB" id="A0A917VBC0"/>
<proteinExistence type="predicted"/>
<feature type="compositionally biased region" description="Basic and acidic residues" evidence="1">
    <location>
        <begin position="87"/>
        <end position="105"/>
    </location>
</feature>
<protein>
    <submittedName>
        <fullName evidence="2">Uncharacterized protein</fullName>
    </submittedName>
</protein>
<organism evidence="2 3">
    <name type="scientific">Nocardia camponoti</name>
    <dbReference type="NCBI Taxonomy" id="1616106"/>
    <lineage>
        <taxon>Bacteria</taxon>
        <taxon>Bacillati</taxon>
        <taxon>Actinomycetota</taxon>
        <taxon>Actinomycetes</taxon>
        <taxon>Mycobacteriales</taxon>
        <taxon>Nocardiaceae</taxon>
        <taxon>Nocardia</taxon>
    </lineage>
</organism>
<dbReference type="EMBL" id="BMMW01000003">
    <property type="protein sequence ID" value="GGK58561.1"/>
    <property type="molecule type" value="Genomic_DNA"/>
</dbReference>
<name>A0A917VBC0_9NOCA</name>
<reference evidence="2" key="2">
    <citation type="submission" date="2020-09" db="EMBL/GenBank/DDBJ databases">
        <authorList>
            <person name="Sun Q."/>
            <person name="Zhou Y."/>
        </authorList>
    </citation>
    <scope>NUCLEOTIDE SEQUENCE</scope>
    <source>
        <strain evidence="2">CGMCC 4.7278</strain>
    </source>
</reference>
<feature type="region of interest" description="Disordered" evidence="1">
    <location>
        <begin position="79"/>
        <end position="129"/>
    </location>
</feature>
<evidence type="ECO:0000313" key="3">
    <source>
        <dbReference type="Proteomes" id="UP000612956"/>
    </source>
</evidence>
<evidence type="ECO:0000313" key="2">
    <source>
        <dbReference type="EMBL" id="GGK58561.1"/>
    </source>
</evidence>
<keyword evidence="3" id="KW-1185">Reference proteome</keyword>
<reference evidence="2" key="1">
    <citation type="journal article" date="2014" name="Int. J. Syst. Evol. Microbiol.">
        <title>Complete genome sequence of Corynebacterium casei LMG S-19264T (=DSM 44701T), isolated from a smear-ripened cheese.</title>
        <authorList>
            <consortium name="US DOE Joint Genome Institute (JGI-PGF)"/>
            <person name="Walter F."/>
            <person name="Albersmeier A."/>
            <person name="Kalinowski J."/>
            <person name="Ruckert C."/>
        </authorList>
    </citation>
    <scope>NUCLEOTIDE SEQUENCE</scope>
    <source>
        <strain evidence="2">CGMCC 4.7278</strain>
    </source>
</reference>
<feature type="compositionally biased region" description="Basic and acidic residues" evidence="1">
    <location>
        <begin position="120"/>
        <end position="129"/>
    </location>
</feature>